<feature type="region of interest" description="Disordered" evidence="1">
    <location>
        <begin position="46"/>
        <end position="73"/>
    </location>
</feature>
<protein>
    <submittedName>
        <fullName evidence="2">Uncharacterized protein</fullName>
    </submittedName>
</protein>
<gene>
    <name evidence="2" type="ORF">FRZ67_20240</name>
</gene>
<feature type="compositionally biased region" description="Polar residues" evidence="1">
    <location>
        <begin position="60"/>
        <end position="73"/>
    </location>
</feature>
<dbReference type="PROSITE" id="PS51257">
    <property type="entry name" value="PROKAR_LIPOPROTEIN"/>
    <property type="match status" value="1"/>
</dbReference>
<name>A0A5B8VDA5_9BACT</name>
<dbReference type="RefSeq" id="WP_147192394.1">
    <property type="nucleotide sequence ID" value="NZ_CP042435.1"/>
</dbReference>
<accession>A0A5B8VDA5</accession>
<evidence type="ECO:0000313" key="2">
    <source>
        <dbReference type="EMBL" id="QEC69517.1"/>
    </source>
</evidence>
<keyword evidence="3" id="KW-1185">Reference proteome</keyword>
<organism evidence="2 3">
    <name type="scientific">Panacibacter ginsenosidivorans</name>
    <dbReference type="NCBI Taxonomy" id="1813871"/>
    <lineage>
        <taxon>Bacteria</taxon>
        <taxon>Pseudomonadati</taxon>
        <taxon>Bacteroidota</taxon>
        <taxon>Chitinophagia</taxon>
        <taxon>Chitinophagales</taxon>
        <taxon>Chitinophagaceae</taxon>
        <taxon>Panacibacter</taxon>
    </lineage>
</organism>
<evidence type="ECO:0000256" key="1">
    <source>
        <dbReference type="SAM" id="MobiDB-lite"/>
    </source>
</evidence>
<evidence type="ECO:0000313" key="3">
    <source>
        <dbReference type="Proteomes" id="UP000321533"/>
    </source>
</evidence>
<dbReference type="KEGG" id="pgin:FRZ67_20240"/>
<proteinExistence type="predicted"/>
<dbReference type="EMBL" id="CP042435">
    <property type="protein sequence ID" value="QEC69517.1"/>
    <property type="molecule type" value="Genomic_DNA"/>
</dbReference>
<sequence>MLNQRSVSTFSAVLFFLVVSIFVFTSCSGGSDNKAAADSTTVQAAPAVDSSGAMPADTTVLDSASTRPVKSPN</sequence>
<dbReference type="Proteomes" id="UP000321533">
    <property type="component" value="Chromosome"/>
</dbReference>
<reference evidence="2 3" key="1">
    <citation type="journal article" date="2016" name="Int. J. Syst. Evol. Microbiol.">
        <title>Panacibacter ginsenosidivorans gen. nov., sp. nov., with ginsenoside converting activity isolated from soil of a ginseng field.</title>
        <authorList>
            <person name="Siddiqi M.Z."/>
            <person name="Muhammad Shafi S."/>
            <person name="Choi K.D."/>
            <person name="Im W.T."/>
        </authorList>
    </citation>
    <scope>NUCLEOTIDE SEQUENCE [LARGE SCALE GENOMIC DNA]</scope>
    <source>
        <strain evidence="2 3">Gsoil1550</strain>
    </source>
</reference>
<dbReference type="AlphaFoldDB" id="A0A5B8VDA5"/>